<dbReference type="STRING" id="158441.A0A226DDU5"/>
<dbReference type="GO" id="GO:0016491">
    <property type="term" value="F:oxidoreductase activity"/>
    <property type="evidence" value="ECO:0007669"/>
    <property type="project" value="UniProtKB-KW"/>
</dbReference>
<evidence type="ECO:0000313" key="3">
    <source>
        <dbReference type="EMBL" id="OXA42771.1"/>
    </source>
</evidence>
<proteinExistence type="inferred from homology"/>
<dbReference type="SUPFAM" id="SSF51735">
    <property type="entry name" value="NAD(P)-binding Rossmann-fold domains"/>
    <property type="match status" value="1"/>
</dbReference>
<dbReference type="PRINTS" id="PR00080">
    <property type="entry name" value="SDRFAMILY"/>
</dbReference>
<dbReference type="OMA" id="VMRCPKS"/>
<dbReference type="PRINTS" id="PR00081">
    <property type="entry name" value="GDHRDH"/>
</dbReference>
<accession>A0A226DDU5</accession>
<keyword evidence="1" id="KW-0560">Oxidoreductase</keyword>
<dbReference type="InterPro" id="IPR002347">
    <property type="entry name" value="SDR_fam"/>
</dbReference>
<keyword evidence="4" id="KW-1185">Reference proteome</keyword>
<comment type="caution">
    <text evidence="3">The sequence shown here is derived from an EMBL/GenBank/DDBJ whole genome shotgun (WGS) entry which is preliminary data.</text>
</comment>
<reference evidence="3 4" key="1">
    <citation type="submission" date="2015-12" db="EMBL/GenBank/DDBJ databases">
        <title>The genome of Folsomia candida.</title>
        <authorList>
            <person name="Faddeeva A."/>
            <person name="Derks M.F."/>
            <person name="Anvar Y."/>
            <person name="Smit S."/>
            <person name="Van Straalen N."/>
            <person name="Roelofs D."/>
        </authorList>
    </citation>
    <scope>NUCLEOTIDE SEQUENCE [LARGE SCALE GENOMIC DNA]</scope>
    <source>
        <strain evidence="3 4">VU population</strain>
        <tissue evidence="3">Whole body</tissue>
    </source>
</reference>
<dbReference type="Gene3D" id="3.40.50.720">
    <property type="entry name" value="NAD(P)-binding Rossmann-like Domain"/>
    <property type="match status" value="1"/>
</dbReference>
<comment type="similarity">
    <text evidence="2">Belongs to the short-chain dehydrogenases/reductases (SDR) family.</text>
</comment>
<dbReference type="Pfam" id="PF00106">
    <property type="entry name" value="adh_short"/>
    <property type="match status" value="1"/>
</dbReference>
<dbReference type="InterPro" id="IPR036291">
    <property type="entry name" value="NAD(P)-bd_dom_sf"/>
</dbReference>
<organism evidence="3 4">
    <name type="scientific">Folsomia candida</name>
    <name type="common">Springtail</name>
    <dbReference type="NCBI Taxonomy" id="158441"/>
    <lineage>
        <taxon>Eukaryota</taxon>
        <taxon>Metazoa</taxon>
        <taxon>Ecdysozoa</taxon>
        <taxon>Arthropoda</taxon>
        <taxon>Hexapoda</taxon>
        <taxon>Collembola</taxon>
        <taxon>Entomobryomorpha</taxon>
        <taxon>Isotomoidea</taxon>
        <taxon>Isotomidae</taxon>
        <taxon>Proisotominae</taxon>
        <taxon>Folsomia</taxon>
    </lineage>
</organism>
<evidence type="ECO:0000313" key="4">
    <source>
        <dbReference type="Proteomes" id="UP000198287"/>
    </source>
</evidence>
<dbReference type="OrthoDB" id="191139at2759"/>
<evidence type="ECO:0000256" key="2">
    <source>
        <dbReference type="RuleBase" id="RU000363"/>
    </source>
</evidence>
<dbReference type="EMBL" id="LNIX01000025">
    <property type="protein sequence ID" value="OXA42771.1"/>
    <property type="molecule type" value="Genomic_DNA"/>
</dbReference>
<sequence length="337" mass="36821">MGPWVPPRLMVITSAVGVVVGGSVLLKDFIVGHAQKLDGKIRADGKIVIVTGANTGIGKETVKEMAKRGATVYMACRDIARCQEARKEIVLESLNKKVYCRECDLADFNSIRHFVSEFTLVEDRCDILINNGGLMRSPRLSTKQGIEMQLGVNHMGHFLLTHLLLPSLQKAAPSRIVNVSSLAHTRGRINFEDLNSEKEYDPGAAYNQSKLANVLFTKELAKRLQGTGVTTNALHPGIVKTEIGRHMGLESSIMASIFVKPLLSFFLKSPEQGALTTLFVALDPSLEKVSGKYFSDCRETKVAPAGEDAAVARRLWVTSERWTGIQENASLEAAAPC</sequence>
<gene>
    <name evidence="3" type="ORF">Fcan01_22609</name>
</gene>
<dbReference type="AlphaFoldDB" id="A0A226DDU5"/>
<dbReference type="Proteomes" id="UP000198287">
    <property type="component" value="Unassembled WGS sequence"/>
</dbReference>
<protein>
    <submittedName>
        <fullName evidence="3">Retinol dehydrogenase 13</fullName>
    </submittedName>
</protein>
<dbReference type="PANTHER" id="PTHR43157">
    <property type="entry name" value="PHOSPHATIDYLINOSITOL-GLYCAN BIOSYNTHESIS CLASS F PROTEIN-RELATED"/>
    <property type="match status" value="1"/>
</dbReference>
<name>A0A226DDU5_FOLCA</name>
<evidence type="ECO:0000256" key="1">
    <source>
        <dbReference type="ARBA" id="ARBA00023002"/>
    </source>
</evidence>
<dbReference type="PANTHER" id="PTHR43157:SF31">
    <property type="entry name" value="PHOSPHATIDYLINOSITOL-GLYCAN BIOSYNTHESIS CLASS F PROTEIN"/>
    <property type="match status" value="1"/>
</dbReference>